<evidence type="ECO:0000256" key="3">
    <source>
        <dbReference type="ARBA" id="ARBA00022692"/>
    </source>
</evidence>
<organism evidence="8 9">
    <name type="scientific">Saccharopolyspora cebuensis</name>
    <dbReference type="NCBI Taxonomy" id="418759"/>
    <lineage>
        <taxon>Bacteria</taxon>
        <taxon>Bacillati</taxon>
        <taxon>Actinomycetota</taxon>
        <taxon>Actinomycetes</taxon>
        <taxon>Pseudonocardiales</taxon>
        <taxon>Pseudonocardiaceae</taxon>
        <taxon>Saccharopolyspora</taxon>
    </lineage>
</organism>
<sequence>MNPVQLALRVLRKDSRTRLSAVLTAVGVAVATALVLFMASIPNATDARQERSAWQHGGIGADGAVTIAGIDFFQGEKIVRLDVAGRPAPEPNAPPEFPAAGEVLLSPALAEHIAEHPEEQLGDRFPGEVIGELAPESLKFPEQLVAVVGHPEGVLSPDPDELGHVANNSADLLLPLLAGVGIVLLTVPSLVLVASASRLAAARRERRLAALRLAGATPKQVVAAVIAETALAAVVGTAVGAVLSLPLRHLGAQIPWSGGTWYVSDFTPPGTALAAVMIGIPLLVVVAAGLGLRRVVRAPVSAAMEHRRARPSAWRLLSLVAVGALFAFSLAQANGGGGFGMLLAALAAIVLSASIVGPWVTGMLGRTLTRAWQRPALLLAGRRLRSDPQAAYRSVSGVVLAAFVGSMALTLLPGFETLSGGGRSYANSALYVEVSSEEADEHLRRLTEGLSASGTEAITAKSQRVVLTTPNGATASGLVMDCASAAEITRLRIDDCGGPPAVRLDGSAMPNSTELALMSEEEGGSDVPLTPGEVRPLGDQGDDISVSALIDPALVPAAGAPAETELVIETPTAADREQARTVISQVMPGVVADSRDLTLNEQQTMLGDLRRVTTVGLSLIALLTGASAAITAASSVFDRRKTFAALIAAGTPVRLLGRALRTEAALPALVATVGAGAGGVAVAFGLLSLFGAGSVFTPWAFAPAVLGVAVALLASAVSGPMLRKVSAEGLSEE</sequence>
<dbReference type="InterPro" id="IPR003838">
    <property type="entry name" value="ABC3_permease_C"/>
</dbReference>
<feature type="transmembrane region" description="Helical" evidence="6">
    <location>
        <begin position="664"/>
        <end position="690"/>
    </location>
</feature>
<keyword evidence="4 6" id="KW-1133">Transmembrane helix</keyword>
<comment type="caution">
    <text evidence="8">The sequence shown here is derived from an EMBL/GenBank/DDBJ whole genome shotgun (WGS) entry which is preliminary data.</text>
</comment>
<evidence type="ECO:0000256" key="6">
    <source>
        <dbReference type="SAM" id="Phobius"/>
    </source>
</evidence>
<gene>
    <name evidence="8" type="ORF">AB8O55_15160</name>
</gene>
<evidence type="ECO:0000313" key="9">
    <source>
        <dbReference type="Proteomes" id="UP001564626"/>
    </source>
</evidence>
<keyword evidence="5 6" id="KW-0472">Membrane</keyword>
<comment type="subcellular location">
    <subcellularLocation>
        <location evidence="1">Cell membrane</location>
        <topology evidence="1">Multi-pass membrane protein</topology>
    </subcellularLocation>
</comment>
<feature type="transmembrane region" description="Helical" evidence="6">
    <location>
        <begin position="313"/>
        <end position="333"/>
    </location>
</feature>
<dbReference type="Proteomes" id="UP001564626">
    <property type="component" value="Unassembled WGS sequence"/>
</dbReference>
<feature type="domain" description="ABC3 transporter permease C-terminal" evidence="7">
    <location>
        <begin position="182"/>
        <end position="297"/>
    </location>
</feature>
<accession>A0ABV4CI18</accession>
<feature type="transmembrane region" description="Helical" evidence="6">
    <location>
        <begin position="221"/>
        <end position="243"/>
    </location>
</feature>
<feature type="transmembrane region" description="Helical" evidence="6">
    <location>
        <begin position="21"/>
        <end position="41"/>
    </location>
</feature>
<reference evidence="8 9" key="1">
    <citation type="submission" date="2024-08" db="EMBL/GenBank/DDBJ databases">
        <title>Genome mining of Saccharopolyspora cebuensis PGLac3 from Nigerian medicinal plant.</title>
        <authorList>
            <person name="Ezeobiora C.E."/>
            <person name="Igbokwe N.H."/>
            <person name="Amin D.H."/>
            <person name="Mendie U.E."/>
        </authorList>
    </citation>
    <scope>NUCLEOTIDE SEQUENCE [LARGE SCALE GENOMIC DNA]</scope>
    <source>
        <strain evidence="8 9">PGLac3</strain>
    </source>
</reference>
<evidence type="ECO:0000313" key="8">
    <source>
        <dbReference type="EMBL" id="MEY8040745.1"/>
    </source>
</evidence>
<evidence type="ECO:0000256" key="2">
    <source>
        <dbReference type="ARBA" id="ARBA00022475"/>
    </source>
</evidence>
<keyword evidence="2" id="KW-1003">Cell membrane</keyword>
<evidence type="ECO:0000256" key="5">
    <source>
        <dbReference type="ARBA" id="ARBA00023136"/>
    </source>
</evidence>
<name>A0ABV4CI18_9PSEU</name>
<keyword evidence="9" id="KW-1185">Reference proteome</keyword>
<evidence type="ECO:0000256" key="1">
    <source>
        <dbReference type="ARBA" id="ARBA00004651"/>
    </source>
</evidence>
<dbReference type="Pfam" id="PF02687">
    <property type="entry name" value="FtsX"/>
    <property type="match status" value="1"/>
</dbReference>
<protein>
    <submittedName>
        <fullName evidence="8">FtsX-like permease family protein</fullName>
    </submittedName>
</protein>
<dbReference type="RefSeq" id="WP_345360545.1">
    <property type="nucleotide sequence ID" value="NZ_BAABII010000004.1"/>
</dbReference>
<dbReference type="EMBL" id="JBGEHV010000025">
    <property type="protein sequence ID" value="MEY8040745.1"/>
    <property type="molecule type" value="Genomic_DNA"/>
</dbReference>
<evidence type="ECO:0000256" key="4">
    <source>
        <dbReference type="ARBA" id="ARBA00022989"/>
    </source>
</evidence>
<feature type="transmembrane region" description="Helical" evidence="6">
    <location>
        <begin position="390"/>
        <end position="412"/>
    </location>
</feature>
<feature type="transmembrane region" description="Helical" evidence="6">
    <location>
        <begin position="696"/>
        <end position="717"/>
    </location>
</feature>
<keyword evidence="3 6" id="KW-0812">Transmembrane</keyword>
<feature type="transmembrane region" description="Helical" evidence="6">
    <location>
        <begin position="615"/>
        <end position="637"/>
    </location>
</feature>
<evidence type="ECO:0000259" key="7">
    <source>
        <dbReference type="Pfam" id="PF02687"/>
    </source>
</evidence>
<proteinExistence type="predicted"/>
<feature type="transmembrane region" description="Helical" evidence="6">
    <location>
        <begin position="339"/>
        <end position="360"/>
    </location>
</feature>
<feature type="transmembrane region" description="Helical" evidence="6">
    <location>
        <begin position="272"/>
        <end position="292"/>
    </location>
</feature>
<feature type="transmembrane region" description="Helical" evidence="6">
    <location>
        <begin position="172"/>
        <end position="200"/>
    </location>
</feature>